<dbReference type="STRING" id="7574.A0A1S3HIZ3"/>
<evidence type="ECO:0000259" key="11">
    <source>
        <dbReference type="PROSITE" id="PS50135"/>
    </source>
</evidence>
<dbReference type="Gene3D" id="1.10.10.10">
    <property type="entry name" value="Winged helix-like DNA-binding domain superfamily/Winged helix DNA-binding domain"/>
    <property type="match status" value="1"/>
</dbReference>
<dbReference type="PROSITE" id="PS51293">
    <property type="entry name" value="SANT"/>
    <property type="match status" value="1"/>
</dbReference>
<dbReference type="GO" id="GO:0005634">
    <property type="term" value="C:nucleus"/>
    <property type="evidence" value="ECO:0007669"/>
    <property type="project" value="UniProtKB-SubCell"/>
</dbReference>
<proteinExistence type="predicted"/>
<feature type="domain" description="ZZ-type" evidence="11">
    <location>
        <begin position="1"/>
        <end position="56"/>
    </location>
</feature>
<evidence type="ECO:0000256" key="7">
    <source>
        <dbReference type="PIRNR" id="PIRNR025024"/>
    </source>
</evidence>
<dbReference type="GO" id="GO:0003713">
    <property type="term" value="F:transcription coactivator activity"/>
    <property type="evidence" value="ECO:0007669"/>
    <property type="project" value="InterPro"/>
</dbReference>
<dbReference type="Gene3D" id="1.10.10.60">
    <property type="entry name" value="Homeodomain-like"/>
    <property type="match status" value="1"/>
</dbReference>
<evidence type="ECO:0000256" key="9">
    <source>
        <dbReference type="SAM" id="MobiDB-lite"/>
    </source>
</evidence>
<evidence type="ECO:0000256" key="3">
    <source>
        <dbReference type="ARBA" id="ARBA00022833"/>
    </source>
</evidence>
<dbReference type="RefSeq" id="XP_013385987.1">
    <property type="nucleotide sequence ID" value="XM_013530533.2"/>
</dbReference>
<dbReference type="InterPro" id="IPR016827">
    <property type="entry name" value="Ada2/TADA2"/>
</dbReference>
<dbReference type="InterPro" id="IPR055141">
    <property type="entry name" value="TADA2A_B-like_dom"/>
</dbReference>
<dbReference type="PANTHER" id="PTHR12374">
    <property type="entry name" value="TRANSCRIPTIONAL ADAPTOR 2 ADA2 -RELATED"/>
    <property type="match status" value="1"/>
</dbReference>
<evidence type="ECO:0000313" key="14">
    <source>
        <dbReference type="RefSeq" id="XP_013385987.1"/>
    </source>
</evidence>
<accession>A0A1S3HIZ3</accession>
<evidence type="ECO:0000256" key="8">
    <source>
        <dbReference type="PROSITE-ProRule" id="PRU00228"/>
    </source>
</evidence>
<organism evidence="13 14">
    <name type="scientific">Lingula anatina</name>
    <name type="common">Brachiopod</name>
    <name type="synonym">Lingula unguis</name>
    <dbReference type="NCBI Taxonomy" id="7574"/>
    <lineage>
        <taxon>Eukaryota</taxon>
        <taxon>Metazoa</taxon>
        <taxon>Spiralia</taxon>
        <taxon>Lophotrochozoa</taxon>
        <taxon>Brachiopoda</taxon>
        <taxon>Linguliformea</taxon>
        <taxon>Lingulata</taxon>
        <taxon>Lingulida</taxon>
        <taxon>Linguloidea</taxon>
        <taxon>Lingulidae</taxon>
        <taxon>Lingula</taxon>
    </lineage>
</organism>
<dbReference type="SMART" id="SM00291">
    <property type="entry name" value="ZnF_ZZ"/>
    <property type="match status" value="1"/>
</dbReference>
<evidence type="ECO:0000256" key="2">
    <source>
        <dbReference type="ARBA" id="ARBA00022771"/>
    </source>
</evidence>
<dbReference type="GO" id="GO:0006357">
    <property type="term" value="P:regulation of transcription by RNA polymerase II"/>
    <property type="evidence" value="ECO:0007669"/>
    <property type="project" value="InterPro"/>
</dbReference>
<dbReference type="Pfam" id="PF00249">
    <property type="entry name" value="Myb_DNA-binding"/>
    <property type="match status" value="1"/>
</dbReference>
<dbReference type="Proteomes" id="UP000085678">
    <property type="component" value="Unplaced"/>
</dbReference>
<feature type="domain" description="SANT" evidence="12">
    <location>
        <begin position="61"/>
        <end position="113"/>
    </location>
</feature>
<dbReference type="PROSITE" id="PS50135">
    <property type="entry name" value="ZF_ZZ_2"/>
    <property type="match status" value="1"/>
</dbReference>
<dbReference type="InterPro" id="IPR000433">
    <property type="entry name" value="Znf_ZZ"/>
</dbReference>
<feature type="region of interest" description="Disordered" evidence="9">
    <location>
        <begin position="306"/>
        <end position="335"/>
    </location>
</feature>
<evidence type="ECO:0000256" key="5">
    <source>
        <dbReference type="ARBA" id="ARBA00023163"/>
    </source>
</evidence>
<evidence type="ECO:0000256" key="1">
    <source>
        <dbReference type="ARBA" id="ARBA00022723"/>
    </source>
</evidence>
<dbReference type="InterPro" id="IPR043145">
    <property type="entry name" value="Znf_ZZ_sf"/>
</dbReference>
<gene>
    <name evidence="14" type="primary">LOC106155626</name>
</gene>
<dbReference type="InterPro" id="IPR036388">
    <property type="entry name" value="WH-like_DNA-bd_sf"/>
</dbReference>
<dbReference type="PROSITE" id="PS01357">
    <property type="entry name" value="ZF_ZZ_1"/>
    <property type="match status" value="1"/>
</dbReference>
<dbReference type="CDD" id="cd00167">
    <property type="entry name" value="SANT"/>
    <property type="match status" value="1"/>
</dbReference>
<protein>
    <recommendedName>
        <fullName evidence="7">Transcriptional adapter</fullName>
    </recommendedName>
</protein>
<keyword evidence="1" id="KW-0479">Metal-binding</keyword>
<dbReference type="InParanoid" id="A0A1S3HIZ3"/>
<dbReference type="Pfam" id="PF22941">
    <property type="entry name" value="TADA2A-like_3rd"/>
    <property type="match status" value="1"/>
</dbReference>
<dbReference type="KEGG" id="lak:106155626"/>
<dbReference type="InterPro" id="IPR017884">
    <property type="entry name" value="SANT_dom"/>
</dbReference>
<keyword evidence="3" id="KW-0862">Zinc</keyword>
<dbReference type="CDD" id="cd02335">
    <property type="entry name" value="ZZ_ADA2"/>
    <property type="match status" value="1"/>
</dbReference>
<keyword evidence="4 7" id="KW-0805">Transcription regulation</keyword>
<dbReference type="Pfam" id="PF25299">
    <property type="entry name" value="ZZ_ADA2"/>
    <property type="match status" value="1"/>
</dbReference>
<dbReference type="PROSITE" id="PS50090">
    <property type="entry name" value="MYB_LIKE"/>
    <property type="match status" value="1"/>
</dbReference>
<evidence type="ECO:0000256" key="4">
    <source>
        <dbReference type="ARBA" id="ARBA00023015"/>
    </source>
</evidence>
<dbReference type="SUPFAM" id="SSF46689">
    <property type="entry name" value="Homeodomain-like"/>
    <property type="match status" value="2"/>
</dbReference>
<dbReference type="GeneID" id="106155626"/>
<dbReference type="GO" id="GO:0008270">
    <property type="term" value="F:zinc ion binding"/>
    <property type="evidence" value="ECO:0007669"/>
    <property type="project" value="UniProtKB-KW"/>
</dbReference>
<feature type="compositionally biased region" description="Basic residues" evidence="9">
    <location>
        <begin position="311"/>
        <end position="321"/>
    </location>
</feature>
<dbReference type="SUPFAM" id="SSF57850">
    <property type="entry name" value="RING/U-box"/>
    <property type="match status" value="1"/>
</dbReference>
<dbReference type="GO" id="GO:0070461">
    <property type="term" value="C:SAGA-type complex"/>
    <property type="evidence" value="ECO:0007669"/>
    <property type="project" value="TreeGrafter"/>
</dbReference>
<dbReference type="GO" id="GO:0003682">
    <property type="term" value="F:chromatin binding"/>
    <property type="evidence" value="ECO:0007669"/>
    <property type="project" value="TreeGrafter"/>
</dbReference>
<dbReference type="PIRSF" id="PIRSF025024">
    <property type="entry name" value="Transcriptional_adaptor_2"/>
    <property type="match status" value="1"/>
</dbReference>
<comment type="subcellular location">
    <subcellularLocation>
        <location evidence="7">Nucleus</location>
    </subcellularLocation>
</comment>
<keyword evidence="13" id="KW-1185">Reference proteome</keyword>
<keyword evidence="2 8" id="KW-0863">Zinc-finger</keyword>
<evidence type="ECO:0000313" key="13">
    <source>
        <dbReference type="Proteomes" id="UP000085678"/>
    </source>
</evidence>
<reference evidence="14" key="1">
    <citation type="submission" date="2025-08" db="UniProtKB">
        <authorList>
            <consortium name="RefSeq"/>
        </authorList>
    </citation>
    <scope>IDENTIFICATION</scope>
    <source>
        <tissue evidence="14">Gonads</tissue>
    </source>
</reference>
<keyword evidence="6 7" id="KW-0539">Nucleus</keyword>
<sequence length="446" mass="51856">MAQYHCNYCQTNILDVRVRCAECDDFDLCLQCFSCGAEVGIHRKDHKYQVIDNGSFSVFTPETQKWTAVNESVLLDGVEHFGFGNWEDIAEQVGHSTPEECCEHYFTFYVKGNIGKATLPNENTTKITDHTGPDSGPLSPSLTTPLPSVDIPQNEQQELGYMPLRDDFEREYDNDAETLVSNLSLNYDDEDVDNNFKLSQVSMYRERLKERMRRKRIAREYGLITTQAALTSKQKSQTKEKKKYSKEDREFRDKMRIFAQFHTSVEHEQFFENLKKEKQIKSRIKELMRYRKNGITKLSECEEFDEERYRREKKKENKKKMSSSNTPKRTSMVSKKAEENLGLLLNVERGDVGKLEGETKSADISVMPGYELLTEREMKLCNSIGMKPGNYVTIKTCIIKDYLQRRQGVPVKIRYPSGFDKTHRRKIMNFLSHSGWIGIEHLQQIA</sequence>
<dbReference type="GO" id="GO:0006338">
    <property type="term" value="P:chromatin remodeling"/>
    <property type="evidence" value="ECO:0007669"/>
    <property type="project" value="TreeGrafter"/>
</dbReference>
<feature type="compositionally biased region" description="Polar residues" evidence="9">
    <location>
        <begin position="322"/>
        <end position="333"/>
    </location>
</feature>
<dbReference type="AlphaFoldDB" id="A0A1S3HIZ3"/>
<dbReference type="InterPro" id="IPR009057">
    <property type="entry name" value="Homeodomain-like_sf"/>
</dbReference>
<dbReference type="InterPro" id="IPR001005">
    <property type="entry name" value="SANT/Myb"/>
</dbReference>
<evidence type="ECO:0000259" key="10">
    <source>
        <dbReference type="PROSITE" id="PS50090"/>
    </source>
</evidence>
<dbReference type="SMART" id="SM00717">
    <property type="entry name" value="SANT"/>
    <property type="match status" value="1"/>
</dbReference>
<feature type="domain" description="Myb-like" evidence="10">
    <location>
        <begin position="65"/>
        <end position="109"/>
    </location>
</feature>
<dbReference type="OrthoDB" id="270417at2759"/>
<dbReference type="PANTHER" id="PTHR12374:SF63">
    <property type="entry name" value="TRANSCRIPTIONAL ADAPTER 2-BETA"/>
    <property type="match status" value="1"/>
</dbReference>
<name>A0A1S3HIZ3_LINAN</name>
<dbReference type="FunCoup" id="A0A1S3HIZ3">
    <property type="interactions" value="1371"/>
</dbReference>
<dbReference type="InterPro" id="IPR041983">
    <property type="entry name" value="ADA2-like_ZZ"/>
</dbReference>
<evidence type="ECO:0000259" key="12">
    <source>
        <dbReference type="PROSITE" id="PS51293"/>
    </source>
</evidence>
<dbReference type="Gene3D" id="3.30.60.90">
    <property type="match status" value="1"/>
</dbReference>
<keyword evidence="5 7" id="KW-0804">Transcription</keyword>
<evidence type="ECO:0000256" key="6">
    <source>
        <dbReference type="ARBA" id="ARBA00023242"/>
    </source>
</evidence>